<dbReference type="Proteomes" id="UP000002725">
    <property type="component" value="Chromosome"/>
</dbReference>
<dbReference type="eggNOG" id="COG0526">
    <property type="taxonomic scope" value="Bacteria"/>
</dbReference>
<keyword evidence="2" id="KW-0813">Transport</keyword>
<evidence type="ECO:0000256" key="9">
    <source>
        <dbReference type="PIRSR" id="PIRSR000077-4"/>
    </source>
</evidence>
<dbReference type="Gene3D" id="3.40.30.10">
    <property type="entry name" value="Glutaredoxin"/>
    <property type="match status" value="1"/>
</dbReference>
<dbReference type="GO" id="GO:0015035">
    <property type="term" value="F:protein-disulfide reductase activity"/>
    <property type="evidence" value="ECO:0007669"/>
    <property type="project" value="UniProtKB-UniRule"/>
</dbReference>
<dbReference type="InterPro" id="IPR013766">
    <property type="entry name" value="Thioredoxin_domain"/>
</dbReference>
<dbReference type="PANTHER" id="PTHR45663">
    <property type="entry name" value="GEO12009P1"/>
    <property type="match status" value="1"/>
</dbReference>
<evidence type="ECO:0000256" key="1">
    <source>
        <dbReference type="ARBA" id="ARBA00008987"/>
    </source>
</evidence>
<dbReference type="PROSITE" id="PS00194">
    <property type="entry name" value="THIOREDOXIN_1"/>
    <property type="match status" value="1"/>
</dbReference>
<dbReference type="GO" id="GO:0005737">
    <property type="term" value="C:cytoplasm"/>
    <property type="evidence" value="ECO:0007669"/>
    <property type="project" value="TreeGrafter"/>
</dbReference>
<dbReference type="RefSeq" id="WP_012505444.1">
    <property type="nucleotide sequence ID" value="NC_011059.1"/>
</dbReference>
<dbReference type="Pfam" id="PF00085">
    <property type="entry name" value="Thioredoxin"/>
    <property type="match status" value="1"/>
</dbReference>
<dbReference type="InterPro" id="IPR005746">
    <property type="entry name" value="Thioredoxin"/>
</dbReference>
<name>B4S770_PROA2</name>
<comment type="similarity">
    <text evidence="1 7">Belongs to the thioredoxin family.</text>
</comment>
<evidence type="ECO:0000313" key="12">
    <source>
        <dbReference type="Proteomes" id="UP000002725"/>
    </source>
</evidence>
<dbReference type="AlphaFoldDB" id="B4S770"/>
<evidence type="ECO:0000313" key="11">
    <source>
        <dbReference type="EMBL" id="ACF45907.1"/>
    </source>
</evidence>
<dbReference type="InterPro" id="IPR017937">
    <property type="entry name" value="Thioredoxin_CS"/>
</dbReference>
<feature type="active site" description="Nucleophile" evidence="8">
    <location>
        <position position="26"/>
    </location>
</feature>
<feature type="disulfide bond" description="Redox-active" evidence="9">
    <location>
        <begin position="26"/>
        <end position="29"/>
    </location>
</feature>
<dbReference type="NCBIfam" id="TIGR01068">
    <property type="entry name" value="thioredoxin"/>
    <property type="match status" value="1"/>
</dbReference>
<dbReference type="KEGG" id="paa:Paes_0861"/>
<feature type="active site" description="Nucleophile" evidence="8">
    <location>
        <position position="29"/>
    </location>
</feature>
<dbReference type="EMBL" id="CP001108">
    <property type="protein sequence ID" value="ACF45907.1"/>
    <property type="molecule type" value="Genomic_DNA"/>
</dbReference>
<sequence length="104" mass="11414">MAKKTLDELIGESTMPVFIDFYADWCGPCHSIAPSIIKLAQEFSGRLTVVKINVDEQPEAAARYQVQGIPALMLFDKGSVIWRTSGALAYPRLKAEVSKALGWG</sequence>
<dbReference type="InterPro" id="IPR036249">
    <property type="entry name" value="Thioredoxin-like_sf"/>
</dbReference>
<keyword evidence="4 9" id="KW-1015">Disulfide bond</keyword>
<evidence type="ECO:0000259" key="10">
    <source>
        <dbReference type="PROSITE" id="PS51352"/>
    </source>
</evidence>
<dbReference type="PANTHER" id="PTHR45663:SF11">
    <property type="entry name" value="GEO12009P1"/>
    <property type="match status" value="1"/>
</dbReference>
<evidence type="ECO:0000256" key="7">
    <source>
        <dbReference type="PIRNR" id="PIRNR000077"/>
    </source>
</evidence>
<reference evidence="11" key="1">
    <citation type="submission" date="2008-06" db="EMBL/GenBank/DDBJ databases">
        <title>Complete sequence of chromosome of Prosthecochloris aestuarii DSM 271.</title>
        <authorList>
            <consortium name="US DOE Joint Genome Institute"/>
            <person name="Lucas S."/>
            <person name="Copeland A."/>
            <person name="Lapidus A."/>
            <person name="Glavina del Rio T."/>
            <person name="Dalin E."/>
            <person name="Tice H."/>
            <person name="Bruce D."/>
            <person name="Goodwin L."/>
            <person name="Pitluck S."/>
            <person name="Schmutz J."/>
            <person name="Larimer F."/>
            <person name="Land M."/>
            <person name="Hauser L."/>
            <person name="Kyrpides N."/>
            <person name="Anderson I."/>
            <person name="Liu Z."/>
            <person name="Li T."/>
            <person name="Zhao F."/>
            <person name="Overmann J."/>
            <person name="Bryant D.A."/>
            <person name="Richardson P."/>
        </authorList>
    </citation>
    <scope>NUCLEOTIDE SEQUENCE [LARGE SCALE GENOMIC DNA]</scope>
    <source>
        <strain evidence="11">DSM 271</strain>
    </source>
</reference>
<feature type="site" description="Contributes to redox potential value" evidence="8">
    <location>
        <position position="28"/>
    </location>
</feature>
<evidence type="ECO:0000256" key="2">
    <source>
        <dbReference type="ARBA" id="ARBA00022448"/>
    </source>
</evidence>
<feature type="domain" description="Thioredoxin" evidence="10">
    <location>
        <begin position="1"/>
        <end position="102"/>
    </location>
</feature>
<keyword evidence="3" id="KW-0249">Electron transport</keyword>
<evidence type="ECO:0000256" key="6">
    <source>
        <dbReference type="NCBIfam" id="TIGR01068"/>
    </source>
</evidence>
<evidence type="ECO:0000256" key="4">
    <source>
        <dbReference type="ARBA" id="ARBA00023157"/>
    </source>
</evidence>
<gene>
    <name evidence="11" type="ordered locus">Paes_0861</name>
</gene>
<feature type="site" description="Deprotonates C-terminal active site Cys" evidence="8">
    <location>
        <position position="27"/>
    </location>
</feature>
<feature type="site" description="Deprotonates C-terminal active site Cys" evidence="8">
    <location>
        <position position="20"/>
    </location>
</feature>
<accession>B4S770</accession>
<evidence type="ECO:0000256" key="5">
    <source>
        <dbReference type="ARBA" id="ARBA00023284"/>
    </source>
</evidence>
<dbReference type="PRINTS" id="PR00421">
    <property type="entry name" value="THIOREDOXIN"/>
</dbReference>
<proteinExistence type="inferred from homology"/>
<protein>
    <recommendedName>
        <fullName evidence="6 7">Thioredoxin</fullName>
    </recommendedName>
</protein>
<evidence type="ECO:0000256" key="8">
    <source>
        <dbReference type="PIRSR" id="PIRSR000077-1"/>
    </source>
</evidence>
<dbReference type="HOGENOM" id="CLU_090389_10_4_10"/>
<keyword evidence="5 9" id="KW-0676">Redox-active center</keyword>
<evidence type="ECO:0000256" key="3">
    <source>
        <dbReference type="ARBA" id="ARBA00022982"/>
    </source>
</evidence>
<dbReference type="STRING" id="290512.Paes_0861"/>
<dbReference type="PROSITE" id="PS51352">
    <property type="entry name" value="THIOREDOXIN_2"/>
    <property type="match status" value="1"/>
</dbReference>
<keyword evidence="12" id="KW-1185">Reference proteome</keyword>
<dbReference type="SUPFAM" id="SSF52833">
    <property type="entry name" value="Thioredoxin-like"/>
    <property type="match status" value="1"/>
</dbReference>
<dbReference type="PIRSF" id="PIRSF000077">
    <property type="entry name" value="Thioredoxin"/>
    <property type="match status" value="1"/>
</dbReference>
<organism evidence="11 12">
    <name type="scientific">Prosthecochloris aestuarii (strain DSM 271 / SK 413)</name>
    <dbReference type="NCBI Taxonomy" id="290512"/>
    <lineage>
        <taxon>Bacteria</taxon>
        <taxon>Pseudomonadati</taxon>
        <taxon>Chlorobiota</taxon>
        <taxon>Chlorobiia</taxon>
        <taxon>Chlorobiales</taxon>
        <taxon>Chlorobiaceae</taxon>
        <taxon>Prosthecochloris</taxon>
    </lineage>
</organism>
<dbReference type="CDD" id="cd02947">
    <property type="entry name" value="TRX_family"/>
    <property type="match status" value="1"/>
</dbReference>